<organism evidence="1 2">
    <name type="scientific">Pontibacter ruber</name>
    <dbReference type="NCBI Taxonomy" id="1343895"/>
    <lineage>
        <taxon>Bacteria</taxon>
        <taxon>Pseudomonadati</taxon>
        <taxon>Bacteroidota</taxon>
        <taxon>Cytophagia</taxon>
        <taxon>Cytophagales</taxon>
        <taxon>Hymenobacteraceae</taxon>
        <taxon>Pontibacter</taxon>
    </lineage>
</organism>
<comment type="caution">
    <text evidence="1">The sequence shown here is derived from an EMBL/GenBank/DDBJ whole genome shotgun (WGS) entry which is preliminary data.</text>
</comment>
<evidence type="ECO:0000313" key="1">
    <source>
        <dbReference type="EMBL" id="MFD2244749.1"/>
    </source>
</evidence>
<name>A0ABW5CRV6_9BACT</name>
<dbReference type="RefSeq" id="WP_250429873.1">
    <property type="nucleotide sequence ID" value="NZ_JALPRR010000002.1"/>
</dbReference>
<gene>
    <name evidence="1" type="ORF">ACFSKP_00690</name>
</gene>
<evidence type="ECO:0000313" key="2">
    <source>
        <dbReference type="Proteomes" id="UP001597374"/>
    </source>
</evidence>
<accession>A0ABW5CRV6</accession>
<reference evidence="2" key="1">
    <citation type="journal article" date="2019" name="Int. J. Syst. Evol. Microbiol.">
        <title>The Global Catalogue of Microorganisms (GCM) 10K type strain sequencing project: providing services to taxonomists for standard genome sequencing and annotation.</title>
        <authorList>
            <consortium name="The Broad Institute Genomics Platform"/>
            <consortium name="The Broad Institute Genome Sequencing Center for Infectious Disease"/>
            <person name="Wu L."/>
            <person name="Ma J."/>
        </authorList>
    </citation>
    <scope>NUCLEOTIDE SEQUENCE [LARGE SCALE GENOMIC DNA]</scope>
    <source>
        <strain evidence="2">CGMCC 4.1782</strain>
    </source>
</reference>
<dbReference type="Proteomes" id="UP001597374">
    <property type="component" value="Unassembled WGS sequence"/>
</dbReference>
<proteinExistence type="predicted"/>
<protein>
    <submittedName>
        <fullName evidence="1">Uncharacterized protein</fullName>
    </submittedName>
</protein>
<dbReference type="EMBL" id="JBHUIM010000001">
    <property type="protein sequence ID" value="MFD2244749.1"/>
    <property type="molecule type" value="Genomic_DNA"/>
</dbReference>
<keyword evidence="2" id="KW-1185">Reference proteome</keyword>
<sequence length="245" mass="26972">MKLDELVARLDSEATLPKGTEERFNGYGVIGITFRSGHVLALRHFAASSVGPGYTSVWHRDPEGGWEFYADAPAHLTCARFFGSAVARAVQTPIHISWSNSCNFHVSVEADALEWDVTLKSTSTTNTINRLSRLLPETAWKEETLLKAFEQMAGNILNAGKLSLTGTTPNGQHFKAVPRSIEMVSDTKASINGEDLGPAGPLDQQAHIGEFWIPQKGFFAVGQAYFEPFKPTLHHLITHIQTRLN</sequence>